<comment type="similarity">
    <text evidence="3 14">Belongs to the D-alanine--D-alanine ligase family.</text>
</comment>
<dbReference type="PROSITE" id="PS00844">
    <property type="entry name" value="DALA_DALA_LIGASE_2"/>
    <property type="match status" value="1"/>
</dbReference>
<evidence type="ECO:0000256" key="6">
    <source>
        <dbReference type="ARBA" id="ARBA00022723"/>
    </source>
</evidence>
<evidence type="ECO:0000256" key="1">
    <source>
        <dbReference type="ARBA" id="ARBA00001936"/>
    </source>
</evidence>
<evidence type="ECO:0000256" key="7">
    <source>
        <dbReference type="ARBA" id="ARBA00022741"/>
    </source>
</evidence>
<name>A0A5J5GJR6_9BACL</name>
<dbReference type="FunFam" id="3.40.50.20:FF:000031">
    <property type="entry name" value="D-alanine--D-alanine ligase"/>
    <property type="match status" value="1"/>
</dbReference>
<keyword evidence="11 14" id="KW-0573">Peptidoglycan synthesis</keyword>
<dbReference type="PANTHER" id="PTHR23132:SF23">
    <property type="entry name" value="D-ALANINE--D-ALANINE LIGASE B"/>
    <property type="match status" value="1"/>
</dbReference>
<comment type="cofactor">
    <cofactor evidence="1">
        <name>Mn(2+)</name>
        <dbReference type="ChEBI" id="CHEBI:29035"/>
    </cofactor>
</comment>
<dbReference type="Proteomes" id="UP000367750">
    <property type="component" value="Unassembled WGS sequence"/>
</dbReference>
<dbReference type="UniPathway" id="UPA00219"/>
<protein>
    <recommendedName>
        <fullName evidence="14">D-alanine--D-alanine ligase</fullName>
        <ecNumber evidence="14">6.3.2.4</ecNumber>
    </recommendedName>
    <alternativeName>
        <fullName evidence="14">D-Ala-D-Ala ligase</fullName>
    </alternativeName>
    <alternativeName>
        <fullName evidence="14">D-alanylalanine synthetase</fullName>
    </alternativeName>
</protein>
<sequence length="314" mass="33281">MRVGVIMGGVSGEREVSLKTGAEMLAALDPRRYEAVPVVIDRKEELAEKVKGLDAALLALHGAFGEDGTVQGALEALGIPYTGCGVLPSALCMDKDLSKTLLRAAGVPTPDWVVWRRPGDVREESVQELGGYPVVVKPVSGGSSIGTFIVRGAEELRAAAAEAFACGGPVMAERWIKGEEITCSVLDGRLLPVIAIRPKSSDWFDYRAKYEAGGAEELAVELPEPLAGSVERTALACWKTLRCSVYGRIDMMIAGDGTPYVLELNTLPGMTKASLLPKSAAAAGIPFPELLNRILDLSLAERGGQTHAEPIGQQ</sequence>
<accession>A0A5J5GJR6</accession>
<keyword evidence="12 16" id="KW-0464">Manganese</keyword>
<dbReference type="NCBIfam" id="NF002378">
    <property type="entry name" value="PRK01372.1"/>
    <property type="match status" value="1"/>
</dbReference>
<dbReference type="InterPro" id="IPR011095">
    <property type="entry name" value="Dala_Dala_lig_C"/>
</dbReference>
<keyword evidence="7 17" id="KW-0547">Nucleotide-binding</keyword>
<dbReference type="NCBIfam" id="TIGR01205">
    <property type="entry name" value="D_ala_D_alaTIGR"/>
    <property type="match status" value="1"/>
</dbReference>
<dbReference type="HAMAP" id="MF_00047">
    <property type="entry name" value="Dala_Dala_lig"/>
    <property type="match status" value="1"/>
</dbReference>
<evidence type="ECO:0000256" key="2">
    <source>
        <dbReference type="ARBA" id="ARBA00004496"/>
    </source>
</evidence>
<evidence type="ECO:0000256" key="3">
    <source>
        <dbReference type="ARBA" id="ARBA00010871"/>
    </source>
</evidence>
<evidence type="ECO:0000256" key="13">
    <source>
        <dbReference type="ARBA" id="ARBA00023316"/>
    </source>
</evidence>
<evidence type="ECO:0000256" key="9">
    <source>
        <dbReference type="ARBA" id="ARBA00022842"/>
    </source>
</evidence>
<keyword evidence="4 14" id="KW-0963">Cytoplasm</keyword>
<evidence type="ECO:0000256" key="10">
    <source>
        <dbReference type="ARBA" id="ARBA00022960"/>
    </source>
</evidence>
<dbReference type="GO" id="GO:0046872">
    <property type="term" value="F:metal ion binding"/>
    <property type="evidence" value="ECO:0007669"/>
    <property type="project" value="UniProtKB-KW"/>
</dbReference>
<dbReference type="GO" id="GO:0008716">
    <property type="term" value="F:D-alanine-D-alanine ligase activity"/>
    <property type="evidence" value="ECO:0007669"/>
    <property type="project" value="UniProtKB-UniRule"/>
</dbReference>
<dbReference type="Gene3D" id="3.40.50.20">
    <property type="match status" value="1"/>
</dbReference>
<dbReference type="PANTHER" id="PTHR23132">
    <property type="entry name" value="D-ALANINE--D-ALANINE LIGASE"/>
    <property type="match status" value="1"/>
</dbReference>
<dbReference type="GO" id="GO:0009252">
    <property type="term" value="P:peptidoglycan biosynthetic process"/>
    <property type="evidence" value="ECO:0007669"/>
    <property type="project" value="UniProtKB-UniRule"/>
</dbReference>
<evidence type="ECO:0000256" key="5">
    <source>
        <dbReference type="ARBA" id="ARBA00022598"/>
    </source>
</evidence>
<dbReference type="EC" id="6.3.2.4" evidence="14"/>
<dbReference type="InterPro" id="IPR005905">
    <property type="entry name" value="D_ala_D_ala"/>
</dbReference>
<dbReference type="Gene3D" id="3.30.1490.20">
    <property type="entry name" value="ATP-grasp fold, A domain"/>
    <property type="match status" value="1"/>
</dbReference>
<dbReference type="OrthoDB" id="9813261at2"/>
<dbReference type="Pfam" id="PF01820">
    <property type="entry name" value="Dala_Dala_lig_N"/>
    <property type="match status" value="1"/>
</dbReference>
<reference evidence="19 20" key="1">
    <citation type="submission" date="2019-09" db="EMBL/GenBank/DDBJ databases">
        <title>Bacillus ochoae sp. nov., Paenibacillus whitsoniae sp. nov., Paenibacillus spiritus sp. nov. Isolated from the Mars Exploration Rover during spacecraft assembly.</title>
        <authorList>
            <person name="Seuylemezian A."/>
            <person name="Vaishampayan P."/>
        </authorList>
    </citation>
    <scope>NUCLEOTIDE SEQUENCE [LARGE SCALE GENOMIC DNA]</scope>
    <source>
        <strain evidence="19 20">MER_111</strain>
    </source>
</reference>
<keyword evidence="6 16" id="KW-0479">Metal-binding</keyword>
<comment type="caution">
    <text evidence="19">The sequence shown here is derived from an EMBL/GenBank/DDBJ whole genome shotgun (WGS) entry which is preliminary data.</text>
</comment>
<keyword evidence="5 14" id="KW-0436">Ligase</keyword>
<dbReference type="Gene3D" id="3.30.470.20">
    <property type="entry name" value="ATP-grasp fold, B domain"/>
    <property type="match status" value="1"/>
</dbReference>
<keyword evidence="20" id="KW-1185">Reference proteome</keyword>
<feature type="binding site" evidence="16">
    <location>
        <position position="263"/>
    </location>
    <ligand>
        <name>Mg(2+)</name>
        <dbReference type="ChEBI" id="CHEBI:18420"/>
        <label>2</label>
    </ligand>
</feature>
<comment type="cofactor">
    <cofactor evidence="16">
        <name>Mg(2+)</name>
        <dbReference type="ChEBI" id="CHEBI:18420"/>
    </cofactor>
    <cofactor evidence="16">
        <name>Mn(2+)</name>
        <dbReference type="ChEBI" id="CHEBI:29035"/>
    </cofactor>
    <text evidence="16">Binds 2 magnesium or manganese ions per subunit.</text>
</comment>
<evidence type="ECO:0000256" key="12">
    <source>
        <dbReference type="ARBA" id="ARBA00023211"/>
    </source>
</evidence>
<comment type="subcellular location">
    <subcellularLocation>
        <location evidence="2 14">Cytoplasm</location>
    </subcellularLocation>
</comment>
<dbReference type="RefSeq" id="WP_150456390.1">
    <property type="nucleotide sequence ID" value="NZ_VYKK01000002.1"/>
</dbReference>
<dbReference type="PIRSF" id="PIRSF039102">
    <property type="entry name" value="Ddl/VanB"/>
    <property type="match status" value="1"/>
</dbReference>
<dbReference type="InterPro" id="IPR000291">
    <property type="entry name" value="D-Ala_lig_Van_CS"/>
</dbReference>
<comment type="catalytic activity">
    <reaction evidence="14">
        <text>2 D-alanine + ATP = D-alanyl-D-alanine + ADP + phosphate + H(+)</text>
        <dbReference type="Rhea" id="RHEA:11224"/>
        <dbReference type="ChEBI" id="CHEBI:15378"/>
        <dbReference type="ChEBI" id="CHEBI:30616"/>
        <dbReference type="ChEBI" id="CHEBI:43474"/>
        <dbReference type="ChEBI" id="CHEBI:57416"/>
        <dbReference type="ChEBI" id="CHEBI:57822"/>
        <dbReference type="ChEBI" id="CHEBI:456216"/>
        <dbReference type="EC" id="6.3.2.4"/>
    </reaction>
</comment>
<evidence type="ECO:0000256" key="8">
    <source>
        <dbReference type="ARBA" id="ARBA00022840"/>
    </source>
</evidence>
<dbReference type="EMBL" id="VYKK01000002">
    <property type="protein sequence ID" value="KAA9008506.1"/>
    <property type="molecule type" value="Genomic_DNA"/>
</dbReference>
<evidence type="ECO:0000256" key="4">
    <source>
        <dbReference type="ARBA" id="ARBA00022490"/>
    </source>
</evidence>
<evidence type="ECO:0000256" key="14">
    <source>
        <dbReference type="HAMAP-Rule" id="MF_00047"/>
    </source>
</evidence>
<dbReference type="PROSITE" id="PS50975">
    <property type="entry name" value="ATP_GRASP"/>
    <property type="match status" value="1"/>
</dbReference>
<evidence type="ECO:0000256" key="16">
    <source>
        <dbReference type="PIRSR" id="PIRSR039102-3"/>
    </source>
</evidence>
<feature type="active site" evidence="15">
    <location>
        <position position="143"/>
    </location>
</feature>
<evidence type="ECO:0000313" key="19">
    <source>
        <dbReference type="EMBL" id="KAA9008506.1"/>
    </source>
</evidence>
<keyword evidence="10 14" id="KW-0133">Cell shape</keyword>
<evidence type="ECO:0000256" key="17">
    <source>
        <dbReference type="PROSITE-ProRule" id="PRU00409"/>
    </source>
</evidence>
<comment type="pathway">
    <text evidence="14">Cell wall biogenesis; peptidoglycan biosynthesis.</text>
</comment>
<dbReference type="SUPFAM" id="SSF56059">
    <property type="entry name" value="Glutathione synthetase ATP-binding domain-like"/>
    <property type="match status" value="1"/>
</dbReference>
<comment type="function">
    <text evidence="14">Cell wall formation.</text>
</comment>
<dbReference type="InterPro" id="IPR013815">
    <property type="entry name" value="ATP_grasp_subdomain_1"/>
</dbReference>
<proteinExistence type="inferred from homology"/>
<evidence type="ECO:0000256" key="11">
    <source>
        <dbReference type="ARBA" id="ARBA00022984"/>
    </source>
</evidence>
<dbReference type="InterPro" id="IPR016185">
    <property type="entry name" value="PreATP-grasp_dom_sf"/>
</dbReference>
<evidence type="ECO:0000313" key="20">
    <source>
        <dbReference type="Proteomes" id="UP000367750"/>
    </source>
</evidence>
<dbReference type="PROSITE" id="PS00843">
    <property type="entry name" value="DALA_DALA_LIGASE_1"/>
    <property type="match status" value="1"/>
</dbReference>
<keyword evidence="8 17" id="KW-0067">ATP-binding</keyword>
<feature type="active site" evidence="15">
    <location>
        <position position="13"/>
    </location>
</feature>
<dbReference type="GO" id="GO:0005737">
    <property type="term" value="C:cytoplasm"/>
    <property type="evidence" value="ECO:0007669"/>
    <property type="project" value="UniProtKB-SubCell"/>
</dbReference>
<evidence type="ECO:0000256" key="15">
    <source>
        <dbReference type="PIRSR" id="PIRSR039102-1"/>
    </source>
</evidence>
<dbReference type="AlphaFoldDB" id="A0A5J5GJR6"/>
<feature type="binding site" evidence="16">
    <location>
        <position position="265"/>
    </location>
    <ligand>
        <name>Mg(2+)</name>
        <dbReference type="ChEBI" id="CHEBI:18420"/>
        <label>2</label>
    </ligand>
</feature>
<organism evidence="19 20">
    <name type="scientific">Paenibacillus spiritus</name>
    <dbReference type="NCBI Taxonomy" id="2496557"/>
    <lineage>
        <taxon>Bacteria</taxon>
        <taxon>Bacillati</taxon>
        <taxon>Bacillota</taxon>
        <taxon>Bacilli</taxon>
        <taxon>Bacillales</taxon>
        <taxon>Paenibacillaceae</taxon>
        <taxon>Paenibacillus</taxon>
    </lineage>
</organism>
<dbReference type="GO" id="GO:0071555">
    <property type="term" value="P:cell wall organization"/>
    <property type="evidence" value="ECO:0007669"/>
    <property type="project" value="UniProtKB-KW"/>
</dbReference>
<keyword evidence="9 16" id="KW-0460">Magnesium</keyword>
<dbReference type="GO" id="GO:0008360">
    <property type="term" value="P:regulation of cell shape"/>
    <property type="evidence" value="ECO:0007669"/>
    <property type="project" value="UniProtKB-KW"/>
</dbReference>
<dbReference type="Pfam" id="PF07478">
    <property type="entry name" value="Dala_Dala_lig_C"/>
    <property type="match status" value="1"/>
</dbReference>
<dbReference type="SUPFAM" id="SSF52440">
    <property type="entry name" value="PreATP-grasp domain"/>
    <property type="match status" value="1"/>
</dbReference>
<dbReference type="InterPro" id="IPR011127">
    <property type="entry name" value="Dala_Dala_lig_N"/>
</dbReference>
<feature type="binding site" evidence="16">
    <location>
        <position position="250"/>
    </location>
    <ligand>
        <name>Mg(2+)</name>
        <dbReference type="ChEBI" id="CHEBI:18420"/>
        <label>1</label>
    </ligand>
</feature>
<dbReference type="InterPro" id="IPR011761">
    <property type="entry name" value="ATP-grasp"/>
</dbReference>
<dbReference type="GO" id="GO:0005524">
    <property type="term" value="F:ATP binding"/>
    <property type="evidence" value="ECO:0007669"/>
    <property type="project" value="UniProtKB-UniRule"/>
</dbReference>
<keyword evidence="13 14" id="KW-0961">Cell wall biogenesis/degradation</keyword>
<feature type="binding site" evidence="16">
    <location>
        <position position="263"/>
    </location>
    <ligand>
        <name>Mg(2+)</name>
        <dbReference type="ChEBI" id="CHEBI:18420"/>
        <label>1</label>
    </ligand>
</feature>
<gene>
    <name evidence="14" type="primary">ddl</name>
    <name evidence="19" type="ORF">F4V43_01095</name>
</gene>
<feature type="domain" description="ATP-grasp" evidence="18">
    <location>
        <begin position="99"/>
        <end position="296"/>
    </location>
</feature>
<evidence type="ECO:0000259" key="18">
    <source>
        <dbReference type="PROSITE" id="PS50975"/>
    </source>
</evidence>
<feature type="active site" evidence="15">
    <location>
        <position position="274"/>
    </location>
</feature>